<dbReference type="RefSeq" id="XP_007863092.1">
    <property type="nucleotide sequence ID" value="XM_007864901.1"/>
</dbReference>
<dbReference type="OMA" id="CYRTMPY"/>
<dbReference type="SUPFAM" id="SSF50249">
    <property type="entry name" value="Nucleic acid-binding proteins"/>
    <property type="match status" value="1"/>
</dbReference>
<dbReference type="GeneID" id="19303582"/>
<dbReference type="HOGENOM" id="CLU_069053_0_0_1"/>
<evidence type="ECO:0000256" key="1">
    <source>
        <dbReference type="SAM" id="MobiDB-lite"/>
    </source>
</evidence>
<gene>
    <name evidence="3" type="ORF">GLOTRDRAFT_136615</name>
</gene>
<evidence type="ECO:0000259" key="2">
    <source>
        <dbReference type="Pfam" id="PF21669"/>
    </source>
</evidence>
<name>S7RWK7_GLOTA</name>
<dbReference type="Gene3D" id="2.40.50.140">
    <property type="entry name" value="Nucleic acid-binding proteins"/>
    <property type="match status" value="1"/>
</dbReference>
<feature type="compositionally biased region" description="Polar residues" evidence="1">
    <location>
        <begin position="71"/>
        <end position="81"/>
    </location>
</feature>
<dbReference type="Proteomes" id="UP000030669">
    <property type="component" value="Unassembled WGS sequence"/>
</dbReference>
<dbReference type="InterPro" id="IPR012340">
    <property type="entry name" value="NA-bd_OB-fold"/>
</dbReference>
<dbReference type="AlphaFoldDB" id="S7RWK7"/>
<dbReference type="KEGG" id="gtr:GLOTRDRAFT_136615"/>
<keyword evidence="4" id="KW-1185">Reference proteome</keyword>
<evidence type="ECO:0000313" key="3">
    <source>
        <dbReference type="EMBL" id="EPQ57719.1"/>
    </source>
</evidence>
<dbReference type="Pfam" id="PF21669">
    <property type="entry name" value="SHLD2_OB1"/>
    <property type="match status" value="1"/>
</dbReference>
<evidence type="ECO:0000313" key="4">
    <source>
        <dbReference type="Proteomes" id="UP000030669"/>
    </source>
</evidence>
<sequence>MPRYRVFLGAPPARPVPTTPTHHWQTITNADEHPSEQSLILPPATLEEAGRRVSEYYGGIIFDDSDEDDTTAISWPPSASQPVAHTSPSAPTSSSASVPSLLETQETSFHTYSDASSIAHFPAFHFSLHALTPLSSLPSHSRKVNTLVAVLEVDGPDVVRIKQGRDAGREVSVLRMIVGDERAVGKVTAWREVAEAWGGAVTRGDVVLLSNVSPASTPNHTDTPALTASPFLGSALDICYRSLPASRADARLRPDLRLARSDAAVRAVAAVVAWFQRVAGLSA</sequence>
<dbReference type="InterPro" id="IPR049507">
    <property type="entry name" value="SHLD2_OB1"/>
</dbReference>
<organism evidence="3 4">
    <name type="scientific">Gloeophyllum trabeum (strain ATCC 11539 / FP-39264 / Madison 617)</name>
    <name type="common">Brown rot fungus</name>
    <dbReference type="NCBI Taxonomy" id="670483"/>
    <lineage>
        <taxon>Eukaryota</taxon>
        <taxon>Fungi</taxon>
        <taxon>Dikarya</taxon>
        <taxon>Basidiomycota</taxon>
        <taxon>Agaricomycotina</taxon>
        <taxon>Agaricomycetes</taxon>
        <taxon>Gloeophyllales</taxon>
        <taxon>Gloeophyllaceae</taxon>
        <taxon>Gloeophyllum</taxon>
    </lineage>
</organism>
<accession>S7RWK7</accession>
<dbReference type="EMBL" id="KB469298">
    <property type="protein sequence ID" value="EPQ57719.1"/>
    <property type="molecule type" value="Genomic_DNA"/>
</dbReference>
<protein>
    <recommendedName>
        <fullName evidence="2">Shieldin complex subunit 2 first OB fold domain-containing protein</fullName>
    </recommendedName>
</protein>
<feature type="domain" description="Shieldin complex subunit 2 first OB fold" evidence="2">
    <location>
        <begin position="131"/>
        <end position="213"/>
    </location>
</feature>
<reference evidence="3 4" key="1">
    <citation type="journal article" date="2012" name="Science">
        <title>The Paleozoic origin of enzymatic lignin decomposition reconstructed from 31 fungal genomes.</title>
        <authorList>
            <person name="Floudas D."/>
            <person name="Binder M."/>
            <person name="Riley R."/>
            <person name="Barry K."/>
            <person name="Blanchette R.A."/>
            <person name="Henrissat B."/>
            <person name="Martinez A.T."/>
            <person name="Otillar R."/>
            <person name="Spatafora J.W."/>
            <person name="Yadav J.S."/>
            <person name="Aerts A."/>
            <person name="Benoit I."/>
            <person name="Boyd A."/>
            <person name="Carlson A."/>
            <person name="Copeland A."/>
            <person name="Coutinho P.M."/>
            <person name="de Vries R.P."/>
            <person name="Ferreira P."/>
            <person name="Findley K."/>
            <person name="Foster B."/>
            <person name="Gaskell J."/>
            <person name="Glotzer D."/>
            <person name="Gorecki P."/>
            <person name="Heitman J."/>
            <person name="Hesse C."/>
            <person name="Hori C."/>
            <person name="Igarashi K."/>
            <person name="Jurgens J.A."/>
            <person name="Kallen N."/>
            <person name="Kersten P."/>
            <person name="Kohler A."/>
            <person name="Kuees U."/>
            <person name="Kumar T.K.A."/>
            <person name="Kuo A."/>
            <person name="LaButti K."/>
            <person name="Larrondo L.F."/>
            <person name="Lindquist E."/>
            <person name="Ling A."/>
            <person name="Lombard V."/>
            <person name="Lucas S."/>
            <person name="Lundell T."/>
            <person name="Martin R."/>
            <person name="McLaughlin D.J."/>
            <person name="Morgenstern I."/>
            <person name="Morin E."/>
            <person name="Murat C."/>
            <person name="Nagy L.G."/>
            <person name="Nolan M."/>
            <person name="Ohm R.A."/>
            <person name="Patyshakuliyeva A."/>
            <person name="Rokas A."/>
            <person name="Ruiz-Duenas F.J."/>
            <person name="Sabat G."/>
            <person name="Salamov A."/>
            <person name="Samejima M."/>
            <person name="Schmutz J."/>
            <person name="Slot J.C."/>
            <person name="St John F."/>
            <person name="Stenlid J."/>
            <person name="Sun H."/>
            <person name="Sun S."/>
            <person name="Syed K."/>
            <person name="Tsang A."/>
            <person name="Wiebenga A."/>
            <person name="Young D."/>
            <person name="Pisabarro A."/>
            <person name="Eastwood D.C."/>
            <person name="Martin F."/>
            <person name="Cullen D."/>
            <person name="Grigoriev I.V."/>
            <person name="Hibbett D.S."/>
        </authorList>
    </citation>
    <scope>NUCLEOTIDE SEQUENCE [LARGE SCALE GENOMIC DNA]</scope>
    <source>
        <strain evidence="3 4">ATCC 11539</strain>
    </source>
</reference>
<dbReference type="eggNOG" id="ENOG502SKCC">
    <property type="taxonomic scope" value="Eukaryota"/>
</dbReference>
<dbReference type="OrthoDB" id="2570580at2759"/>
<dbReference type="STRING" id="670483.S7RWK7"/>
<feature type="compositionally biased region" description="Low complexity" evidence="1">
    <location>
        <begin position="82"/>
        <end position="100"/>
    </location>
</feature>
<feature type="region of interest" description="Disordered" evidence="1">
    <location>
        <begin position="68"/>
        <end position="100"/>
    </location>
</feature>
<proteinExistence type="predicted"/>